<dbReference type="Pfam" id="PF04989">
    <property type="entry name" value="RMNT_CmcI"/>
    <property type="match status" value="1"/>
</dbReference>
<name>A0A382RCS8_9ZZZZ</name>
<dbReference type="EMBL" id="UINC01120455">
    <property type="protein sequence ID" value="SVC94957.1"/>
    <property type="molecule type" value="Genomic_DNA"/>
</dbReference>
<dbReference type="PANTHER" id="PTHR40048">
    <property type="entry name" value="RHAMNOSYL O-METHYLTRANSFERASE"/>
    <property type="match status" value="1"/>
</dbReference>
<dbReference type="GO" id="GO:0032259">
    <property type="term" value="P:methylation"/>
    <property type="evidence" value="ECO:0007669"/>
    <property type="project" value="UniProtKB-KW"/>
</dbReference>
<evidence type="ECO:0000313" key="3">
    <source>
        <dbReference type="EMBL" id="SVC94957.1"/>
    </source>
</evidence>
<organism evidence="3">
    <name type="scientific">marine metagenome</name>
    <dbReference type="NCBI Taxonomy" id="408172"/>
    <lineage>
        <taxon>unclassified sequences</taxon>
        <taxon>metagenomes</taxon>
        <taxon>ecological metagenomes</taxon>
    </lineage>
</organism>
<accession>A0A382RCS8</accession>
<proteinExistence type="predicted"/>
<protein>
    <recommendedName>
        <fullName evidence="4">Rhamnosyl O-methyltransferase</fullName>
    </recommendedName>
</protein>
<evidence type="ECO:0000256" key="2">
    <source>
        <dbReference type="ARBA" id="ARBA00022679"/>
    </source>
</evidence>
<dbReference type="GO" id="GO:0008610">
    <property type="term" value="P:lipid biosynthetic process"/>
    <property type="evidence" value="ECO:0007669"/>
    <property type="project" value="InterPro"/>
</dbReference>
<dbReference type="Gene3D" id="3.40.50.150">
    <property type="entry name" value="Vaccinia Virus protein VP39"/>
    <property type="match status" value="1"/>
</dbReference>
<dbReference type="GO" id="GO:0071770">
    <property type="term" value="P:DIM/DIP cell wall layer assembly"/>
    <property type="evidence" value="ECO:0007669"/>
    <property type="project" value="TreeGrafter"/>
</dbReference>
<gene>
    <name evidence="3" type="ORF">METZ01_LOCUS347811</name>
</gene>
<dbReference type="PANTHER" id="PTHR40048:SF1">
    <property type="entry name" value="RHAMNOSYL O-METHYLTRANSFERASE"/>
    <property type="match status" value="1"/>
</dbReference>
<dbReference type="InterPro" id="IPR029063">
    <property type="entry name" value="SAM-dependent_MTases_sf"/>
</dbReference>
<sequence length="255" mass="28692">MKTTIDTDSDEVIVEENGETSHFPMGTAEAFDAVARAYLRAGWDTKYVYSFSWLGRPIIQLPDDMIRAQELIYRVKPDVLVEIGVAHGGSLIYYASIMNAMGKGRIIGIDVEIRKPNRKAIEEHDMFDRNSMIEGDSISDTTFGQVKGQISEGEVVMVFLDGNHTYKHVLRELELYSSLVTKGSYILAMDGIMEDLVGAPRSQPDWGYNNSAAAARDFVKRNPDFEICEPGPQFNEGQVTKFVTYWPSAYIRRKA</sequence>
<dbReference type="AlphaFoldDB" id="A0A382RCS8"/>
<dbReference type="GO" id="GO:0005886">
    <property type="term" value="C:plasma membrane"/>
    <property type="evidence" value="ECO:0007669"/>
    <property type="project" value="TreeGrafter"/>
</dbReference>
<dbReference type="GO" id="GO:0008168">
    <property type="term" value="F:methyltransferase activity"/>
    <property type="evidence" value="ECO:0007669"/>
    <property type="project" value="UniProtKB-KW"/>
</dbReference>
<evidence type="ECO:0008006" key="4">
    <source>
        <dbReference type="Google" id="ProtNLM"/>
    </source>
</evidence>
<reference evidence="3" key="1">
    <citation type="submission" date="2018-05" db="EMBL/GenBank/DDBJ databases">
        <authorList>
            <person name="Lanie J.A."/>
            <person name="Ng W.-L."/>
            <person name="Kazmierczak K.M."/>
            <person name="Andrzejewski T.M."/>
            <person name="Davidsen T.M."/>
            <person name="Wayne K.J."/>
            <person name="Tettelin H."/>
            <person name="Glass J.I."/>
            <person name="Rusch D."/>
            <person name="Podicherti R."/>
            <person name="Tsui H.-C.T."/>
            <person name="Winkler M.E."/>
        </authorList>
    </citation>
    <scope>NUCLEOTIDE SEQUENCE</scope>
</reference>
<keyword evidence="2" id="KW-0808">Transferase</keyword>
<dbReference type="InterPro" id="IPR007072">
    <property type="entry name" value="RNMT_CmcI"/>
</dbReference>
<evidence type="ECO:0000256" key="1">
    <source>
        <dbReference type="ARBA" id="ARBA00022603"/>
    </source>
</evidence>
<keyword evidence="1" id="KW-0489">Methyltransferase</keyword>
<dbReference type="SUPFAM" id="SSF53335">
    <property type="entry name" value="S-adenosyl-L-methionine-dependent methyltransferases"/>
    <property type="match status" value="1"/>
</dbReference>